<protein>
    <recommendedName>
        <fullName evidence="4">Apolipoprotein A1/A4/E domain-containing protein</fullName>
    </recommendedName>
</protein>
<evidence type="ECO:0008006" key="4">
    <source>
        <dbReference type="Google" id="ProtNLM"/>
    </source>
</evidence>
<keyword evidence="3" id="KW-1185">Reference proteome</keyword>
<reference evidence="2 3" key="1">
    <citation type="submission" date="2018-02" db="EMBL/GenBank/DDBJ databases">
        <title>Genomic Encyclopedia of Archaeal and Bacterial Type Strains, Phase II (KMG-II): from individual species to whole genera.</title>
        <authorList>
            <person name="Goeker M."/>
        </authorList>
    </citation>
    <scope>NUCLEOTIDE SEQUENCE [LARGE SCALE GENOMIC DNA]</scope>
    <source>
        <strain evidence="2 3">YU 961-1</strain>
    </source>
</reference>
<name>A0A2S6GWW2_9PSEU</name>
<dbReference type="EMBL" id="PTIX01000003">
    <property type="protein sequence ID" value="PPK69714.1"/>
    <property type="molecule type" value="Genomic_DNA"/>
</dbReference>
<dbReference type="Proteomes" id="UP000239203">
    <property type="component" value="Unassembled WGS sequence"/>
</dbReference>
<evidence type="ECO:0000313" key="3">
    <source>
        <dbReference type="Proteomes" id="UP000239203"/>
    </source>
</evidence>
<gene>
    <name evidence="2" type="ORF">CLV40_103324</name>
</gene>
<dbReference type="Gene3D" id="1.20.120.20">
    <property type="entry name" value="Apolipoprotein"/>
    <property type="match status" value="1"/>
</dbReference>
<dbReference type="OrthoDB" id="5169615at2"/>
<dbReference type="Gene3D" id="6.10.140.1090">
    <property type="match status" value="1"/>
</dbReference>
<comment type="caution">
    <text evidence="2">The sequence shown here is derived from an EMBL/GenBank/DDBJ whole genome shotgun (WGS) entry which is preliminary data.</text>
</comment>
<organism evidence="2 3">
    <name type="scientific">Actinokineospora auranticolor</name>
    <dbReference type="NCBI Taxonomy" id="155976"/>
    <lineage>
        <taxon>Bacteria</taxon>
        <taxon>Bacillati</taxon>
        <taxon>Actinomycetota</taxon>
        <taxon>Actinomycetes</taxon>
        <taxon>Pseudonocardiales</taxon>
        <taxon>Pseudonocardiaceae</taxon>
        <taxon>Actinokineospora</taxon>
    </lineage>
</organism>
<dbReference type="AlphaFoldDB" id="A0A2S6GWW2"/>
<feature type="compositionally biased region" description="Acidic residues" evidence="1">
    <location>
        <begin position="431"/>
        <end position="441"/>
    </location>
</feature>
<feature type="region of interest" description="Disordered" evidence="1">
    <location>
        <begin position="393"/>
        <end position="441"/>
    </location>
</feature>
<evidence type="ECO:0000256" key="1">
    <source>
        <dbReference type="SAM" id="MobiDB-lite"/>
    </source>
</evidence>
<sequence length="441" mass="47705">MNENNPTVSFDRMRNMLTRAAEIRESEQQQIFDALDEIHARLSPLESIGSVRKRLSEMPDRTEVSVLAERLDEAMAKLEGQNAAIAAIGRAVESIVDKLATPFAQLDGRLDGVAGRFEGVAGRMDGLEDKLSSIHRRIDELDSHLDKQDNRIDQVPGSVHGPVRERIEIMETALRGRLDEVDEGVHEHLDGTKDALARVVGETSDAVRGAVTESATTVRGLVTDSTNTVRGAVTESTNALHGRFTETSDALHGKHDAAAQTLAGIREAVGASRDAVYGKLDEATDALQNALRETKETVDASDRLESLAQRLEKVTTRLDEMATRLDTVEDGFTARLGDLGGAIERGLTKVEGTLSNRPDSDSVETLVRRSNDESVRRIGGHLDEAMATFAELMLGGGTPTPPPPTTLPRQGNRRRTNGKGPKSADKVRDENAEDSDIAAGA</sequence>
<evidence type="ECO:0000313" key="2">
    <source>
        <dbReference type="EMBL" id="PPK69714.1"/>
    </source>
</evidence>
<accession>A0A2S6GWW2</accession>
<proteinExistence type="predicted"/>
<dbReference type="SUPFAM" id="SSF58113">
    <property type="entry name" value="Apolipoprotein A-I"/>
    <property type="match status" value="1"/>
</dbReference>
<feature type="region of interest" description="Disordered" evidence="1">
    <location>
        <begin position="352"/>
        <end position="372"/>
    </location>
</feature>